<name>A0ACC2IX16_9PEZI</name>
<sequence>MSTLPSLSLCVLVAVATVPLLISADNTIGASINGNGITELFGNSFGEPNVPAEYDYVVIGGGNAGNTVAARLALDHANYSVALIEVGSFYEILSGNKTQIPGYNFAAANPSNNANNQLLTQVLHAIETEPIPGYNGRSIGYTTGVTFGGGTAANYGGYSRATAGSHDLWADVVKDDFWSWDNVYPFYKKSTNFSPPDYTKINPALNITYDETAFDPAGGPLHVSYGNFQGPYVSPLSEALKRQGFEAIAGLNSGKLIGYSTVTAAVDPQTATRSSSETSFLQAAAGKTGLKIYPNTLAKRILFDGDKKATGVEVKGNSLTSDFSWVISARKEVIVSAGVWRSPQILMVSGVGPADKLSEHGIDLVADIPAVGQNAWDQPFMAHIYKVNVETNSQIVAGNPEVVAEVTEEYLNHQSGRLSSIGAGGALGFEKYPASLHGEVLSDTTVSFLSTFPEDWPDTNYLPLESSAVPDDIGPNDNYLLYGSTLFSTSARGNVTIQSADTADDPLVNPNWLGDEGDVEMAVASFMRLREIAFNTTIVESSWIPAANVITREQIVDWIRNNSALTYHGACTCKMGADDDDNAVVDTRARVRGVTGLRVVDASAFAILPPGYPMAVVYMFAEKIADAILNNN</sequence>
<organism evidence="1 2">
    <name type="scientific">Nemania bipapillata</name>
    <dbReference type="NCBI Taxonomy" id="110536"/>
    <lineage>
        <taxon>Eukaryota</taxon>
        <taxon>Fungi</taxon>
        <taxon>Dikarya</taxon>
        <taxon>Ascomycota</taxon>
        <taxon>Pezizomycotina</taxon>
        <taxon>Sordariomycetes</taxon>
        <taxon>Xylariomycetidae</taxon>
        <taxon>Xylariales</taxon>
        <taxon>Xylariaceae</taxon>
        <taxon>Nemania</taxon>
    </lineage>
</organism>
<comment type="caution">
    <text evidence="1">The sequence shown here is derived from an EMBL/GenBank/DDBJ whole genome shotgun (WGS) entry which is preliminary data.</text>
</comment>
<reference evidence="1" key="1">
    <citation type="submission" date="2022-11" db="EMBL/GenBank/DDBJ databases">
        <title>Genome Sequence of Nemania bipapillata.</title>
        <authorList>
            <person name="Buettner E."/>
        </authorList>
    </citation>
    <scope>NUCLEOTIDE SEQUENCE</scope>
    <source>
        <strain evidence="1">CP14</strain>
    </source>
</reference>
<proteinExistence type="predicted"/>
<gene>
    <name evidence="1" type="ORF">ONZ43_g3390</name>
</gene>
<dbReference type="Proteomes" id="UP001153334">
    <property type="component" value="Unassembled WGS sequence"/>
</dbReference>
<dbReference type="EMBL" id="JAPESX010000781">
    <property type="protein sequence ID" value="KAJ8119725.1"/>
    <property type="molecule type" value="Genomic_DNA"/>
</dbReference>
<protein>
    <submittedName>
        <fullName evidence="1">Uncharacterized protein</fullName>
    </submittedName>
</protein>
<evidence type="ECO:0000313" key="1">
    <source>
        <dbReference type="EMBL" id="KAJ8119725.1"/>
    </source>
</evidence>
<evidence type="ECO:0000313" key="2">
    <source>
        <dbReference type="Proteomes" id="UP001153334"/>
    </source>
</evidence>
<keyword evidence="2" id="KW-1185">Reference proteome</keyword>
<accession>A0ACC2IX16</accession>